<evidence type="ECO:0000256" key="1">
    <source>
        <dbReference type="ARBA" id="ARBA00022763"/>
    </source>
</evidence>
<comment type="caution">
    <text evidence="3">The sequence shown here is derived from an EMBL/GenBank/DDBJ whole genome shotgun (WGS) entry which is preliminary data.</text>
</comment>
<dbReference type="InterPro" id="IPR011257">
    <property type="entry name" value="DNA_glycosylase"/>
</dbReference>
<dbReference type="EMBL" id="RBIL01000001">
    <property type="protein sequence ID" value="RKQ91857.1"/>
    <property type="molecule type" value="Genomic_DNA"/>
</dbReference>
<dbReference type="InterPro" id="IPR051912">
    <property type="entry name" value="Alkylbase_DNA_Glycosylase/TA"/>
</dbReference>
<accession>A0A660L9U7</accession>
<gene>
    <name evidence="3" type="ORF">C8N24_1690</name>
</gene>
<evidence type="ECO:0000313" key="3">
    <source>
        <dbReference type="EMBL" id="RKQ91857.1"/>
    </source>
</evidence>
<dbReference type="AlphaFoldDB" id="A0A660L9U7"/>
<dbReference type="GO" id="GO:0032993">
    <property type="term" value="C:protein-DNA complex"/>
    <property type="evidence" value="ECO:0007669"/>
    <property type="project" value="TreeGrafter"/>
</dbReference>
<dbReference type="PANTHER" id="PTHR43003:SF5">
    <property type="entry name" value="DNA-3-METHYLADENINE GLYCOSYLASE"/>
    <property type="match status" value="1"/>
</dbReference>
<dbReference type="PANTHER" id="PTHR43003">
    <property type="entry name" value="DNA-3-METHYLADENINE GLYCOSYLASE"/>
    <property type="match status" value="1"/>
</dbReference>
<sequence>MKPPWPSQPPRGAGLLKRDGNVVRRAMVIDGELLLGEAAWVGEHVHLRGDERAVERLRFVLALDDDLEPFHRAHRSDPLLGRALKAKPRLRVTRTPDPFEALAWAVMYQLIDTQKAGMIAFEFTRRHGTRHPSGVYAAPPPEAFTNQAALQEAGLGVQQARTLARVARVVVERGMDRPRIEAVQGIGPWTLGQMDWFGFGRYDIPLEGDVGIRNAYARMIGARTGSVTEAEFKAVLDRYAPWQGMAALYMTAMGWRGGARYESVHALRRR</sequence>
<reference evidence="3 4" key="1">
    <citation type="submission" date="2018-10" db="EMBL/GenBank/DDBJ databases">
        <title>Genomic Encyclopedia of Archaeal and Bacterial Type Strains, Phase II (KMG-II): from individual species to whole genera.</title>
        <authorList>
            <person name="Goeker M."/>
        </authorList>
    </citation>
    <scope>NUCLEOTIDE SEQUENCE [LARGE SCALE GENOMIC DNA]</scope>
    <source>
        <strain evidence="3 4">DSM 14954</strain>
    </source>
</reference>
<dbReference type="GO" id="GO:0032131">
    <property type="term" value="F:alkylated DNA binding"/>
    <property type="evidence" value="ECO:0007669"/>
    <property type="project" value="TreeGrafter"/>
</dbReference>
<organism evidence="3 4">
    <name type="scientific">Solirubrobacter pauli</name>
    <dbReference type="NCBI Taxonomy" id="166793"/>
    <lineage>
        <taxon>Bacteria</taxon>
        <taxon>Bacillati</taxon>
        <taxon>Actinomycetota</taxon>
        <taxon>Thermoleophilia</taxon>
        <taxon>Solirubrobacterales</taxon>
        <taxon>Solirubrobacteraceae</taxon>
        <taxon>Solirubrobacter</taxon>
    </lineage>
</organism>
<keyword evidence="2" id="KW-0234">DNA repair</keyword>
<dbReference type="GO" id="GO:0043916">
    <property type="term" value="F:DNA-7-methylguanine glycosylase activity"/>
    <property type="evidence" value="ECO:0007669"/>
    <property type="project" value="TreeGrafter"/>
</dbReference>
<keyword evidence="1" id="KW-0227">DNA damage</keyword>
<dbReference type="SUPFAM" id="SSF48150">
    <property type="entry name" value="DNA-glycosylase"/>
    <property type="match status" value="1"/>
</dbReference>
<evidence type="ECO:0000313" key="4">
    <source>
        <dbReference type="Proteomes" id="UP000278962"/>
    </source>
</evidence>
<dbReference type="Gene3D" id="1.10.1670.40">
    <property type="match status" value="1"/>
</dbReference>
<keyword evidence="4" id="KW-1185">Reference proteome</keyword>
<dbReference type="GO" id="GO:0006307">
    <property type="term" value="P:DNA alkylation repair"/>
    <property type="evidence" value="ECO:0007669"/>
    <property type="project" value="TreeGrafter"/>
</dbReference>
<dbReference type="GO" id="GO:0008725">
    <property type="term" value="F:DNA-3-methyladenine glycosylase activity"/>
    <property type="evidence" value="ECO:0007669"/>
    <property type="project" value="TreeGrafter"/>
</dbReference>
<protein>
    <submittedName>
        <fullName evidence="3">DNA-3-methyladenine glycosylase II</fullName>
    </submittedName>
</protein>
<name>A0A660L9U7_9ACTN</name>
<dbReference type="GO" id="GO:0006285">
    <property type="term" value="P:base-excision repair, AP site formation"/>
    <property type="evidence" value="ECO:0007669"/>
    <property type="project" value="TreeGrafter"/>
</dbReference>
<evidence type="ECO:0000256" key="2">
    <source>
        <dbReference type="ARBA" id="ARBA00023204"/>
    </source>
</evidence>
<proteinExistence type="predicted"/>
<dbReference type="Proteomes" id="UP000278962">
    <property type="component" value="Unassembled WGS sequence"/>
</dbReference>
<dbReference type="Gene3D" id="1.10.340.30">
    <property type="entry name" value="Hypothetical protein, domain 2"/>
    <property type="match status" value="1"/>
</dbReference>